<feature type="compositionally biased region" description="Basic and acidic residues" evidence="1">
    <location>
        <begin position="52"/>
        <end position="68"/>
    </location>
</feature>
<keyword evidence="3" id="KW-1185">Reference proteome</keyword>
<name>A0AAV9DEY6_ACOCL</name>
<organism evidence="2 3">
    <name type="scientific">Acorus calamus</name>
    <name type="common">Sweet flag</name>
    <dbReference type="NCBI Taxonomy" id="4465"/>
    <lineage>
        <taxon>Eukaryota</taxon>
        <taxon>Viridiplantae</taxon>
        <taxon>Streptophyta</taxon>
        <taxon>Embryophyta</taxon>
        <taxon>Tracheophyta</taxon>
        <taxon>Spermatophyta</taxon>
        <taxon>Magnoliopsida</taxon>
        <taxon>Liliopsida</taxon>
        <taxon>Acoraceae</taxon>
        <taxon>Acorus</taxon>
    </lineage>
</organism>
<proteinExistence type="predicted"/>
<feature type="region of interest" description="Disordered" evidence="1">
    <location>
        <begin position="1"/>
        <end position="21"/>
    </location>
</feature>
<evidence type="ECO:0000313" key="3">
    <source>
        <dbReference type="Proteomes" id="UP001180020"/>
    </source>
</evidence>
<reference evidence="2" key="1">
    <citation type="journal article" date="2023" name="Nat. Commun.">
        <title>Diploid and tetraploid genomes of Acorus and the evolution of monocots.</title>
        <authorList>
            <person name="Ma L."/>
            <person name="Liu K.W."/>
            <person name="Li Z."/>
            <person name="Hsiao Y.Y."/>
            <person name="Qi Y."/>
            <person name="Fu T."/>
            <person name="Tang G.D."/>
            <person name="Zhang D."/>
            <person name="Sun W.H."/>
            <person name="Liu D.K."/>
            <person name="Li Y."/>
            <person name="Chen G.Z."/>
            <person name="Liu X.D."/>
            <person name="Liao X.Y."/>
            <person name="Jiang Y.T."/>
            <person name="Yu X."/>
            <person name="Hao Y."/>
            <person name="Huang J."/>
            <person name="Zhao X.W."/>
            <person name="Ke S."/>
            <person name="Chen Y.Y."/>
            <person name="Wu W.L."/>
            <person name="Hsu J.L."/>
            <person name="Lin Y.F."/>
            <person name="Huang M.D."/>
            <person name="Li C.Y."/>
            <person name="Huang L."/>
            <person name="Wang Z.W."/>
            <person name="Zhao X."/>
            <person name="Zhong W.Y."/>
            <person name="Peng D.H."/>
            <person name="Ahmad S."/>
            <person name="Lan S."/>
            <person name="Zhang J.S."/>
            <person name="Tsai W.C."/>
            <person name="Van de Peer Y."/>
            <person name="Liu Z.J."/>
        </authorList>
    </citation>
    <scope>NUCLEOTIDE SEQUENCE</scope>
    <source>
        <strain evidence="2">CP</strain>
    </source>
</reference>
<dbReference type="AlphaFoldDB" id="A0AAV9DEY6"/>
<dbReference type="EMBL" id="JAUJYO010000014">
    <property type="protein sequence ID" value="KAK1299489.1"/>
    <property type="molecule type" value="Genomic_DNA"/>
</dbReference>
<accession>A0AAV9DEY6</accession>
<evidence type="ECO:0000256" key="1">
    <source>
        <dbReference type="SAM" id="MobiDB-lite"/>
    </source>
</evidence>
<evidence type="ECO:0000313" key="2">
    <source>
        <dbReference type="EMBL" id="KAK1299489.1"/>
    </source>
</evidence>
<comment type="caution">
    <text evidence="2">The sequence shown here is derived from an EMBL/GenBank/DDBJ whole genome shotgun (WGS) entry which is preliminary data.</text>
</comment>
<gene>
    <name evidence="2" type="ORF">QJS10_CPB14g00008</name>
</gene>
<reference evidence="2" key="2">
    <citation type="submission" date="2023-06" db="EMBL/GenBank/DDBJ databases">
        <authorList>
            <person name="Ma L."/>
            <person name="Liu K.-W."/>
            <person name="Li Z."/>
            <person name="Hsiao Y.-Y."/>
            <person name="Qi Y."/>
            <person name="Fu T."/>
            <person name="Tang G."/>
            <person name="Zhang D."/>
            <person name="Sun W.-H."/>
            <person name="Liu D.-K."/>
            <person name="Li Y."/>
            <person name="Chen G.-Z."/>
            <person name="Liu X.-D."/>
            <person name="Liao X.-Y."/>
            <person name="Jiang Y.-T."/>
            <person name="Yu X."/>
            <person name="Hao Y."/>
            <person name="Huang J."/>
            <person name="Zhao X.-W."/>
            <person name="Ke S."/>
            <person name="Chen Y.-Y."/>
            <person name="Wu W.-L."/>
            <person name="Hsu J.-L."/>
            <person name="Lin Y.-F."/>
            <person name="Huang M.-D."/>
            <person name="Li C.-Y."/>
            <person name="Huang L."/>
            <person name="Wang Z.-W."/>
            <person name="Zhao X."/>
            <person name="Zhong W.-Y."/>
            <person name="Peng D.-H."/>
            <person name="Ahmad S."/>
            <person name="Lan S."/>
            <person name="Zhang J.-S."/>
            <person name="Tsai W.-C."/>
            <person name="Van De Peer Y."/>
            <person name="Liu Z.-J."/>
        </authorList>
    </citation>
    <scope>NUCLEOTIDE SEQUENCE</scope>
    <source>
        <strain evidence="2">CP</strain>
        <tissue evidence="2">Leaves</tissue>
    </source>
</reference>
<sequence>MDEDDDVKSARGLPEPASGRGYYLEDKSLKVHCPIGNNNVKVREVTWPNTSKQKEKLPPEAHWKDSDS</sequence>
<dbReference type="Proteomes" id="UP001180020">
    <property type="component" value="Unassembled WGS sequence"/>
</dbReference>
<protein>
    <submittedName>
        <fullName evidence="2">Uncharacterized protein</fullName>
    </submittedName>
</protein>
<feature type="region of interest" description="Disordered" evidence="1">
    <location>
        <begin position="46"/>
        <end position="68"/>
    </location>
</feature>